<dbReference type="AlphaFoldDB" id="A0A7D7U7D7"/>
<dbReference type="Pfam" id="PF23707">
    <property type="entry name" value="P116"/>
    <property type="match status" value="1"/>
</dbReference>
<organism evidence="2 3">
    <name type="scientific">Mycoplasma tullyi</name>
    <dbReference type="NCBI Taxonomy" id="1612150"/>
    <lineage>
        <taxon>Bacteria</taxon>
        <taxon>Bacillati</taxon>
        <taxon>Mycoplasmatota</taxon>
        <taxon>Mollicutes</taxon>
        <taxon>Mycoplasmataceae</taxon>
        <taxon>Mycoplasma</taxon>
    </lineage>
</organism>
<dbReference type="RefSeq" id="WP_182078981.1">
    <property type="nucleotide sequence ID" value="NZ_CP059674.1"/>
</dbReference>
<dbReference type="InterPro" id="IPR057145">
    <property type="entry name" value="P116"/>
</dbReference>
<proteinExistence type="predicted"/>
<feature type="chain" id="PRO_5027544798" evidence="1">
    <location>
        <begin position="23"/>
        <end position="1003"/>
    </location>
</feature>
<gene>
    <name evidence="2" type="ORF">H3143_01030</name>
</gene>
<dbReference type="InterPro" id="IPR054689">
    <property type="entry name" value="MG075-like"/>
</dbReference>
<feature type="signal peptide" evidence="1">
    <location>
        <begin position="1"/>
        <end position="22"/>
    </location>
</feature>
<name>A0A7D7U7D7_9MOLU</name>
<sequence length="1003" mass="113910">MKKKTRLIVTFGLSLSLIGTVAAGTGVTLYKKQQEAERRLINKQSDISTRSGSQPGQAMAQGILDDKIAHQAEYKANESNDSGLALINKPNLQKNRDLFVASHTIQRQLDALVARKVNASNNQIIESDVSSYLISLYDRNDKMFSFFKERLNIRSHNSPDFLSLSIDAAYQIKNEAEQPKDLWINNKKLSINSKTTLELSIYTDKNPAFLKKANVFLTDDYKLNWSLDKIYFNIKSLDGAYSESWSLNNFVFNPTDSALNAKVNQVKIGYSEYDAIDNFVGTNKLLNTRVNQAVLKDSLRRNFEDKFNLAKKYAGYAYQFSKWVINNRTKAFNLTNFIQDNVQTLTDIIIYGLQEGLKTNEVTKLRPLVFDLLTSYSANKQSKSLYRIILEYKNLIINFLTNTKLVNISAYENLIDNFFNSIDQKNPAKAEIEFRDKVIEFIPTIKELVKEDSPFYPYIELVVKILSTPKPYFIDSIIKDPTVFKAILDFSYNRVLNIFNDPLKGLLVNSKNSIFALLMDNNKRSFNDLLVNFFVDDFKAIFALLKTFNISFNLTNPTTKFFFDTFVLNNSLIKGAAGRDAIISVASDLIELISPQNLAKITLTPLKTNQTNNIQLISTANELKVANLDYGYSLNLNHIVIKNSTIRKLLNLIPSSLTIQNVLNQFVNDKSFNKAADQALQEAKKISGAGLALYGEYNFKVEVIRNLRTLMSQIANVNVKQLITELIYGNVNFNDKEDFVNLNGAIKISIRGNNIQVLPSYSELDKQTIFDYQLLGITKEIDLSDLVNKSKLLTETYTNPKPLIPYQDLSKKLFNLTRSFYQSFKGTLNTQPVRIMDNLVLKFGQTIVLDQRNEKNRVVRNAYDPNLAIVDLSTQKGLEITKDDATKNWVLSDKNNIVIDSQTLGKFNDLIKPIGIPSRYLVQAIRPFSTGELKGSLGLDFSLSVLFLKINIPVKVNLSIEQRILEYDLLAPYNVANDDGKNNVKFINKVAKHWEKTIFNFGA</sequence>
<evidence type="ECO:0000313" key="2">
    <source>
        <dbReference type="EMBL" id="QMT98708.1"/>
    </source>
</evidence>
<dbReference type="NCBIfam" id="NF045696">
    <property type="entry name" value="MG075_fam"/>
    <property type="match status" value="1"/>
</dbReference>
<evidence type="ECO:0000313" key="3">
    <source>
        <dbReference type="Proteomes" id="UP000514704"/>
    </source>
</evidence>
<keyword evidence="1" id="KW-0732">Signal</keyword>
<evidence type="ECO:0000256" key="1">
    <source>
        <dbReference type="SAM" id="SignalP"/>
    </source>
</evidence>
<reference evidence="2 3" key="1">
    <citation type="journal article" date="2017" name="Int. J. Syst. Evol. Microbiol.">
        <title>Mycoplasma tullyi sp. nov., isolated from penguins of the genus Spheniscus.</title>
        <authorList>
            <person name="Yavari C.A."/>
            <person name="Ramirez A.S."/>
            <person name="Nicholas R.A.J."/>
            <person name="Radford A.D."/>
            <person name="Darby A.C."/>
            <person name="Bradbury J.M."/>
        </authorList>
    </citation>
    <scope>NUCLEOTIDE SEQUENCE [LARGE SCALE GENOMIC DNA]</scope>
    <source>
        <strain evidence="2 3">56A97T</strain>
    </source>
</reference>
<dbReference type="EMBL" id="CP059674">
    <property type="protein sequence ID" value="QMT98708.1"/>
    <property type="molecule type" value="Genomic_DNA"/>
</dbReference>
<dbReference type="Proteomes" id="UP000514704">
    <property type="component" value="Chromosome"/>
</dbReference>
<keyword evidence="3" id="KW-1185">Reference proteome</keyword>
<accession>A0A7D7U7D7</accession>
<protein>
    <submittedName>
        <fullName evidence="2">Uncharacterized protein</fullName>
    </submittedName>
</protein>
<dbReference type="KEGG" id="mtuy:H3143_01030"/>